<evidence type="ECO:0000259" key="1">
    <source>
        <dbReference type="PROSITE" id="PS51186"/>
    </source>
</evidence>
<dbReference type="InterPro" id="IPR000182">
    <property type="entry name" value="GNAT_dom"/>
</dbReference>
<proteinExistence type="predicted"/>
<gene>
    <name evidence="2" type="ORF">ACFP4F_27105</name>
</gene>
<dbReference type="Proteomes" id="UP001596139">
    <property type="component" value="Unassembled WGS sequence"/>
</dbReference>
<dbReference type="PROSITE" id="PS51186">
    <property type="entry name" value="GNAT"/>
    <property type="match status" value="1"/>
</dbReference>
<accession>A0ABW1MRE7</accession>
<evidence type="ECO:0000313" key="2">
    <source>
        <dbReference type="EMBL" id="MFC6066186.1"/>
    </source>
</evidence>
<protein>
    <submittedName>
        <fullName evidence="2">GNAT family N-acetyltransferase</fullName>
    </submittedName>
</protein>
<reference evidence="3" key="1">
    <citation type="journal article" date="2019" name="Int. J. Syst. Evol. Microbiol.">
        <title>The Global Catalogue of Microorganisms (GCM) 10K type strain sequencing project: providing services to taxonomists for standard genome sequencing and annotation.</title>
        <authorList>
            <consortium name="The Broad Institute Genomics Platform"/>
            <consortium name="The Broad Institute Genome Sequencing Center for Infectious Disease"/>
            <person name="Wu L."/>
            <person name="Ma J."/>
        </authorList>
    </citation>
    <scope>NUCLEOTIDE SEQUENCE [LARGE SCALE GENOMIC DNA]</scope>
    <source>
        <strain evidence="3">CGMCC 1.15180</strain>
    </source>
</reference>
<dbReference type="InterPro" id="IPR016181">
    <property type="entry name" value="Acyl_CoA_acyltransferase"/>
</dbReference>
<dbReference type="SUPFAM" id="SSF55729">
    <property type="entry name" value="Acyl-CoA N-acyltransferases (Nat)"/>
    <property type="match status" value="1"/>
</dbReference>
<feature type="domain" description="N-acetyltransferase" evidence="1">
    <location>
        <begin position="146"/>
        <end position="281"/>
    </location>
</feature>
<dbReference type="Gene3D" id="3.40.630.30">
    <property type="match status" value="1"/>
</dbReference>
<comment type="caution">
    <text evidence="2">The sequence shown here is derived from an EMBL/GenBank/DDBJ whole genome shotgun (WGS) entry which is preliminary data.</text>
</comment>
<organism evidence="2 3">
    <name type="scientific">Streptomyces ochraceiscleroticus</name>
    <dbReference type="NCBI Taxonomy" id="47761"/>
    <lineage>
        <taxon>Bacteria</taxon>
        <taxon>Bacillati</taxon>
        <taxon>Actinomycetota</taxon>
        <taxon>Actinomycetes</taxon>
        <taxon>Kitasatosporales</taxon>
        <taxon>Streptomycetaceae</taxon>
        <taxon>Streptomyces</taxon>
    </lineage>
</organism>
<dbReference type="RefSeq" id="WP_031066816.1">
    <property type="nucleotide sequence ID" value="NZ_JBHSPX010000008.1"/>
</dbReference>
<sequence>MSWTTTDDLDTFLTSAGGFLRARPAEHTVLLGVTATLAASGPAAYGDEPPRYGWWCGPDGRTAGAFLWTAPRPPVLSPMPDRAAAELLDVLAAGPLPVGGVNGARPAADAFTAAWERRTGRAARLRTHLRLYRLEEPAPPDPAPRGSARAATAADRGLLVDWWGAFARESGGEPYGHDRAVDDRLSYGGLTLWEADGRPASLAGLTRTVGGMARVGPVYTPPALRRNGYAAGATAAVTRGALADGAEQVLLFADTANPTSTALYERLGYRPVGDHRRYDFA</sequence>
<dbReference type="EMBL" id="JBHSPX010000008">
    <property type="protein sequence ID" value="MFC6066186.1"/>
    <property type="molecule type" value="Genomic_DNA"/>
</dbReference>
<evidence type="ECO:0000313" key="3">
    <source>
        <dbReference type="Proteomes" id="UP001596139"/>
    </source>
</evidence>
<dbReference type="InterPro" id="IPR013653">
    <property type="entry name" value="GCN5-like_dom"/>
</dbReference>
<dbReference type="Pfam" id="PF08445">
    <property type="entry name" value="FR47"/>
    <property type="match status" value="1"/>
</dbReference>
<name>A0ABW1MRE7_9ACTN</name>
<keyword evidence="3" id="KW-1185">Reference proteome</keyword>